<dbReference type="OrthoDB" id="2243765at2"/>
<dbReference type="CDD" id="cd06530">
    <property type="entry name" value="S26_SPase_I"/>
    <property type="match status" value="1"/>
</dbReference>
<keyword evidence="2 6" id="KW-0812">Transmembrane</keyword>
<dbReference type="InterPro" id="IPR019533">
    <property type="entry name" value="Peptidase_S26"/>
</dbReference>
<feature type="transmembrane region" description="Helical" evidence="6">
    <location>
        <begin position="150"/>
        <end position="173"/>
    </location>
</feature>
<dbReference type="AlphaFoldDB" id="A0A1I0XF74"/>
<dbReference type="SUPFAM" id="SSF51306">
    <property type="entry name" value="LexA/Signal peptidase"/>
    <property type="match status" value="1"/>
</dbReference>
<dbReference type="Proteomes" id="UP000198642">
    <property type="component" value="Unassembled WGS sequence"/>
</dbReference>
<accession>A0A1I0XF74</accession>
<dbReference type="PANTHER" id="PTHR10806:SF6">
    <property type="entry name" value="SIGNAL PEPTIDASE COMPLEX CATALYTIC SUBUNIT SEC11"/>
    <property type="match status" value="1"/>
</dbReference>
<dbReference type="GO" id="GO:0009003">
    <property type="term" value="F:signal peptidase activity"/>
    <property type="evidence" value="ECO:0007669"/>
    <property type="project" value="UniProtKB-EC"/>
</dbReference>
<dbReference type="GO" id="GO:0006465">
    <property type="term" value="P:signal peptide processing"/>
    <property type="evidence" value="ECO:0007669"/>
    <property type="project" value="UniProtKB-UniRule"/>
</dbReference>
<sequence length="188" mass="20844">MSRQKILKVISRITTYLLFVLFIVTVFMVISFRASGGEADLFGYQFKSVLSGSMEPEIQTGSIISIELGGDMTRFEEGDVITYRTQDHMLITHRVVQEMEDGQQYMTKGDNNEEADSEPVLAQNVVGKYTGFTVPYVGYVMNFANTPQGAALLLILPGLFLVGYSVVTIWRVLGQVEGSKNKGAAEKH</sequence>
<dbReference type="EC" id="3.4.21.89" evidence="5"/>
<dbReference type="PANTHER" id="PTHR10806">
    <property type="entry name" value="SIGNAL PEPTIDASE COMPLEX CATALYTIC SUBUNIT SEC11"/>
    <property type="match status" value="1"/>
</dbReference>
<evidence type="ECO:0000256" key="2">
    <source>
        <dbReference type="ARBA" id="ARBA00022692"/>
    </source>
</evidence>
<dbReference type="InterPro" id="IPR036286">
    <property type="entry name" value="LexA/Signal_pep-like_sf"/>
</dbReference>
<name>A0A1I0XF74_9BACI</name>
<evidence type="ECO:0000256" key="4">
    <source>
        <dbReference type="ARBA" id="ARBA00023136"/>
    </source>
</evidence>
<proteinExistence type="predicted"/>
<dbReference type="STRING" id="237679.SAMN04488072_10525"/>
<dbReference type="EMBL" id="FOJW01000005">
    <property type="protein sequence ID" value="SFA99672.1"/>
    <property type="molecule type" value="Genomic_DNA"/>
</dbReference>
<dbReference type="NCBIfam" id="TIGR02228">
    <property type="entry name" value="sigpep_I_arch"/>
    <property type="match status" value="1"/>
</dbReference>
<evidence type="ECO:0000256" key="3">
    <source>
        <dbReference type="ARBA" id="ARBA00022989"/>
    </source>
</evidence>
<evidence type="ECO:0000313" key="7">
    <source>
        <dbReference type="EMBL" id="SFA99672.1"/>
    </source>
</evidence>
<dbReference type="PRINTS" id="PR00728">
    <property type="entry name" value="SIGNALPTASE"/>
</dbReference>
<dbReference type="NCBIfam" id="NF046067">
    <property type="entry name" value="SigPepSipWBacil"/>
    <property type="match status" value="1"/>
</dbReference>
<dbReference type="InterPro" id="IPR001733">
    <property type="entry name" value="Peptidase_S26B"/>
</dbReference>
<reference evidence="7 8" key="1">
    <citation type="submission" date="2016-10" db="EMBL/GenBank/DDBJ databases">
        <authorList>
            <person name="de Groot N.N."/>
        </authorList>
    </citation>
    <scope>NUCLEOTIDE SEQUENCE [LARGE SCALE GENOMIC DNA]</scope>
    <source>
        <strain evidence="7 8">CGMCC 1.3702</strain>
    </source>
</reference>
<feature type="transmembrane region" description="Helical" evidence="6">
    <location>
        <begin position="12"/>
        <end position="32"/>
    </location>
</feature>
<dbReference type="RefSeq" id="WP_090235810.1">
    <property type="nucleotide sequence ID" value="NZ_FOJW01000005.1"/>
</dbReference>
<evidence type="ECO:0000313" key="8">
    <source>
        <dbReference type="Proteomes" id="UP000198642"/>
    </source>
</evidence>
<evidence type="ECO:0000256" key="1">
    <source>
        <dbReference type="ARBA" id="ARBA00004370"/>
    </source>
</evidence>
<dbReference type="GO" id="GO:0004252">
    <property type="term" value="F:serine-type endopeptidase activity"/>
    <property type="evidence" value="ECO:0007669"/>
    <property type="project" value="UniProtKB-UniRule"/>
</dbReference>
<dbReference type="GO" id="GO:0016020">
    <property type="term" value="C:membrane"/>
    <property type="evidence" value="ECO:0007669"/>
    <property type="project" value="UniProtKB-SubCell"/>
</dbReference>
<keyword evidence="8" id="KW-1185">Reference proteome</keyword>
<keyword evidence="3 6" id="KW-1133">Transmembrane helix</keyword>
<protein>
    <recommendedName>
        <fullName evidence="5">Signal peptidase I</fullName>
        <ecNumber evidence="5">3.4.21.89</ecNumber>
    </recommendedName>
</protein>
<evidence type="ECO:0000256" key="6">
    <source>
        <dbReference type="SAM" id="Phobius"/>
    </source>
</evidence>
<organism evidence="7 8">
    <name type="scientific">Lentibacillus halodurans</name>
    <dbReference type="NCBI Taxonomy" id="237679"/>
    <lineage>
        <taxon>Bacteria</taxon>
        <taxon>Bacillati</taxon>
        <taxon>Bacillota</taxon>
        <taxon>Bacilli</taxon>
        <taxon>Bacillales</taxon>
        <taxon>Bacillaceae</taxon>
        <taxon>Lentibacillus</taxon>
    </lineage>
</organism>
<gene>
    <name evidence="7" type="ORF">SAMN04488072_10525</name>
</gene>
<comment type="subcellular location">
    <subcellularLocation>
        <location evidence="1">Membrane</location>
    </subcellularLocation>
</comment>
<keyword evidence="4 6" id="KW-0472">Membrane</keyword>
<evidence type="ECO:0000256" key="5">
    <source>
        <dbReference type="NCBIfam" id="TIGR02228"/>
    </source>
</evidence>